<protein>
    <submittedName>
        <fullName evidence="1">Uncharacterized protein</fullName>
    </submittedName>
</protein>
<name>A0A133PSG5_9FIRM</name>
<comment type="caution">
    <text evidence="1">The sequence shown here is derived from an EMBL/GenBank/DDBJ whole genome shotgun (WGS) entry which is preliminary data.</text>
</comment>
<evidence type="ECO:0000313" key="1">
    <source>
        <dbReference type="EMBL" id="KXA31761.1"/>
    </source>
</evidence>
<dbReference type="EMBL" id="LRQE01000003">
    <property type="protein sequence ID" value="KXA31761.1"/>
    <property type="molecule type" value="Genomic_DNA"/>
</dbReference>
<reference evidence="1 2" key="1">
    <citation type="submission" date="2016-01" db="EMBL/GenBank/DDBJ databases">
        <authorList>
            <person name="Oliw E.H."/>
        </authorList>
    </citation>
    <scope>NUCLEOTIDE SEQUENCE [LARGE SCALE GENOMIC DNA]</scope>
    <source>
        <strain evidence="1 2">CMW7756A</strain>
    </source>
</reference>
<dbReference type="AlphaFoldDB" id="A0A133PSG5"/>
<evidence type="ECO:0000313" key="2">
    <source>
        <dbReference type="Proteomes" id="UP000070174"/>
    </source>
</evidence>
<gene>
    <name evidence="1" type="ORF">HMPREF3229_00134</name>
</gene>
<dbReference type="RefSeq" id="WP_060799465.1">
    <property type="nucleotide sequence ID" value="NZ_KQ957086.1"/>
</dbReference>
<sequence>MENRNLYQSTLIGLIGVDSTKNHAIDDDRNDFQKLVDSGYFYFEDENIKAEIKKESDNAATAYAICDDEDYFIKKTPIYNPSIAKTLVTLINWENSSLEIKIDTYVSSKIMLKSDYTILIATKDKEVIKRLEIINSSDEATDHFKKTEKVFGFSNYDELIISIEENFIRLIDGYEVGLVSTGYLKIEK</sequence>
<organism evidence="1">
    <name type="scientific">Peptoniphilus harei</name>
    <dbReference type="NCBI Taxonomy" id="54005"/>
    <lineage>
        <taxon>Bacteria</taxon>
        <taxon>Bacillati</taxon>
        <taxon>Bacillota</taxon>
        <taxon>Tissierellia</taxon>
        <taxon>Tissierellales</taxon>
        <taxon>Peptoniphilaceae</taxon>
        <taxon>Peptoniphilus</taxon>
    </lineage>
</organism>
<dbReference type="PATRIC" id="fig|54005.3.peg.132"/>
<accession>A0A133PSG5</accession>
<dbReference type="Proteomes" id="UP000070174">
    <property type="component" value="Unassembled WGS sequence"/>
</dbReference>
<proteinExistence type="predicted"/>